<proteinExistence type="predicted"/>
<evidence type="ECO:0000313" key="3">
    <source>
        <dbReference type="Proteomes" id="UP001202328"/>
    </source>
</evidence>
<gene>
    <name evidence="2" type="ORF">MKW98_004092</name>
</gene>
<feature type="compositionally biased region" description="Basic and acidic residues" evidence="1">
    <location>
        <begin position="42"/>
        <end position="54"/>
    </location>
</feature>
<name>A0AAD4T151_9MAGN</name>
<feature type="compositionally biased region" description="Polar residues" evidence="1">
    <location>
        <begin position="58"/>
        <end position="73"/>
    </location>
</feature>
<dbReference type="AlphaFoldDB" id="A0AAD4T151"/>
<keyword evidence="3" id="KW-1185">Reference proteome</keyword>
<reference evidence="2" key="1">
    <citation type="submission" date="2022-04" db="EMBL/GenBank/DDBJ databases">
        <title>A functionally conserved STORR gene fusion in Papaver species that diverged 16.8 million years ago.</title>
        <authorList>
            <person name="Catania T."/>
        </authorList>
    </citation>
    <scope>NUCLEOTIDE SEQUENCE</scope>
    <source>
        <strain evidence="2">S-188037</strain>
    </source>
</reference>
<protein>
    <submittedName>
        <fullName evidence="2">Uncharacterized protein</fullName>
    </submittedName>
</protein>
<evidence type="ECO:0000313" key="2">
    <source>
        <dbReference type="EMBL" id="KAI3929938.1"/>
    </source>
</evidence>
<sequence>MSSRDNNDGKKQKKDKGIVISSLDDQKNCSVEGLTKNTNESNEGKKEKKDKGKTSDNNSEPSEEQQMGVINQNHQHDEQLNTNKKDKKNR</sequence>
<organism evidence="2 3">
    <name type="scientific">Papaver atlanticum</name>
    <dbReference type="NCBI Taxonomy" id="357466"/>
    <lineage>
        <taxon>Eukaryota</taxon>
        <taxon>Viridiplantae</taxon>
        <taxon>Streptophyta</taxon>
        <taxon>Embryophyta</taxon>
        <taxon>Tracheophyta</taxon>
        <taxon>Spermatophyta</taxon>
        <taxon>Magnoliopsida</taxon>
        <taxon>Ranunculales</taxon>
        <taxon>Papaveraceae</taxon>
        <taxon>Papaveroideae</taxon>
        <taxon>Papaver</taxon>
    </lineage>
</organism>
<dbReference type="Proteomes" id="UP001202328">
    <property type="component" value="Unassembled WGS sequence"/>
</dbReference>
<comment type="caution">
    <text evidence="2">The sequence shown here is derived from an EMBL/GenBank/DDBJ whole genome shotgun (WGS) entry which is preliminary data.</text>
</comment>
<evidence type="ECO:0000256" key="1">
    <source>
        <dbReference type="SAM" id="MobiDB-lite"/>
    </source>
</evidence>
<accession>A0AAD4T151</accession>
<feature type="non-terminal residue" evidence="2">
    <location>
        <position position="90"/>
    </location>
</feature>
<feature type="region of interest" description="Disordered" evidence="1">
    <location>
        <begin position="1"/>
        <end position="90"/>
    </location>
</feature>
<feature type="compositionally biased region" description="Basic and acidic residues" evidence="1">
    <location>
        <begin position="1"/>
        <end position="10"/>
    </location>
</feature>
<dbReference type="EMBL" id="JAJJMB010007553">
    <property type="protein sequence ID" value="KAI3929938.1"/>
    <property type="molecule type" value="Genomic_DNA"/>
</dbReference>